<evidence type="ECO:0000256" key="1">
    <source>
        <dbReference type="SAM" id="Phobius"/>
    </source>
</evidence>
<dbReference type="EMBL" id="AP029263">
    <property type="protein sequence ID" value="BFF91961.1"/>
    <property type="molecule type" value="Genomic_DNA"/>
</dbReference>
<sequence length="69" mass="7915">MFLVAVSTKNTRTNTDFSDYTVMLKFWSDFGFTVLMAYFFYSIITALTGLDSILRPKGTSKAKAFFPHR</sequence>
<dbReference type="Proteomes" id="UP001500889">
    <property type="component" value="Chromosome O"/>
</dbReference>
<dbReference type="AlphaFoldDB" id="A0AAU9EY97"/>
<keyword evidence="3" id="KW-1185">Reference proteome</keyword>
<keyword evidence="1" id="KW-0472">Membrane</keyword>
<accession>A0AAU9EY97</accession>
<name>A0AAU9EY97_DROMD</name>
<feature type="transmembrane region" description="Helical" evidence="1">
    <location>
        <begin position="30"/>
        <end position="54"/>
    </location>
</feature>
<keyword evidence="1" id="KW-0812">Transmembrane</keyword>
<keyword evidence="1" id="KW-1133">Transmembrane helix</keyword>
<proteinExistence type="predicted"/>
<reference evidence="2 3" key="1">
    <citation type="submission" date="2024-02" db="EMBL/GenBank/DDBJ databases">
        <title>A chromosome-level genome assembly of Drosophila madeirensis, a fruit fly species endemic to Madeira island.</title>
        <authorList>
            <person name="Tomihara K."/>
            <person name="Llopart A."/>
            <person name="Yamamoto D."/>
        </authorList>
    </citation>
    <scope>NUCLEOTIDE SEQUENCE [LARGE SCALE GENOMIC DNA]</scope>
    <source>
        <strain evidence="2 3">RF1</strain>
    </source>
</reference>
<protein>
    <submittedName>
        <fullName evidence="2">Nose resistant to fluoxetine protein 6-like</fullName>
    </submittedName>
</protein>
<organism evidence="2 3">
    <name type="scientific">Drosophila madeirensis</name>
    <name type="common">Fruit fly</name>
    <dbReference type="NCBI Taxonomy" id="30013"/>
    <lineage>
        <taxon>Eukaryota</taxon>
        <taxon>Metazoa</taxon>
        <taxon>Ecdysozoa</taxon>
        <taxon>Arthropoda</taxon>
        <taxon>Hexapoda</taxon>
        <taxon>Insecta</taxon>
        <taxon>Pterygota</taxon>
        <taxon>Neoptera</taxon>
        <taxon>Endopterygota</taxon>
        <taxon>Diptera</taxon>
        <taxon>Brachycera</taxon>
        <taxon>Muscomorpha</taxon>
        <taxon>Ephydroidea</taxon>
        <taxon>Drosophilidae</taxon>
        <taxon>Drosophila</taxon>
        <taxon>Sophophora</taxon>
    </lineage>
</organism>
<evidence type="ECO:0000313" key="3">
    <source>
        <dbReference type="Proteomes" id="UP001500889"/>
    </source>
</evidence>
<evidence type="ECO:0000313" key="2">
    <source>
        <dbReference type="EMBL" id="BFF91961.1"/>
    </source>
</evidence>
<gene>
    <name evidence="2" type="ORF">DMAD_10119</name>
</gene>